<keyword evidence="2" id="KW-1185">Reference proteome</keyword>
<dbReference type="EMBL" id="JAQIZT010000006">
    <property type="protein sequence ID" value="KAJ6994392.1"/>
    <property type="molecule type" value="Genomic_DNA"/>
</dbReference>
<reference evidence="1" key="1">
    <citation type="journal article" date="2023" name="Mol. Ecol. Resour.">
        <title>Chromosome-level genome assembly of a triploid poplar Populus alba 'Berolinensis'.</title>
        <authorList>
            <person name="Chen S."/>
            <person name="Yu Y."/>
            <person name="Wang X."/>
            <person name="Wang S."/>
            <person name="Zhang T."/>
            <person name="Zhou Y."/>
            <person name="He R."/>
            <person name="Meng N."/>
            <person name="Wang Y."/>
            <person name="Liu W."/>
            <person name="Liu Z."/>
            <person name="Liu J."/>
            <person name="Guo Q."/>
            <person name="Huang H."/>
            <person name="Sederoff R.R."/>
            <person name="Wang G."/>
            <person name="Qu G."/>
            <person name="Chen S."/>
        </authorList>
    </citation>
    <scope>NUCLEOTIDE SEQUENCE</scope>
    <source>
        <strain evidence="1">SC-2020</strain>
    </source>
</reference>
<name>A0AAD6QPW5_9ROSI</name>
<dbReference type="AlphaFoldDB" id="A0AAD6QPW5"/>
<evidence type="ECO:0000313" key="2">
    <source>
        <dbReference type="Proteomes" id="UP001164929"/>
    </source>
</evidence>
<evidence type="ECO:0000313" key="1">
    <source>
        <dbReference type="EMBL" id="KAJ6994392.1"/>
    </source>
</evidence>
<organism evidence="1 2">
    <name type="scientific">Populus alba x Populus x berolinensis</name>
    <dbReference type="NCBI Taxonomy" id="444605"/>
    <lineage>
        <taxon>Eukaryota</taxon>
        <taxon>Viridiplantae</taxon>
        <taxon>Streptophyta</taxon>
        <taxon>Embryophyta</taxon>
        <taxon>Tracheophyta</taxon>
        <taxon>Spermatophyta</taxon>
        <taxon>Magnoliopsida</taxon>
        <taxon>eudicotyledons</taxon>
        <taxon>Gunneridae</taxon>
        <taxon>Pentapetalae</taxon>
        <taxon>rosids</taxon>
        <taxon>fabids</taxon>
        <taxon>Malpighiales</taxon>
        <taxon>Salicaceae</taxon>
        <taxon>Saliceae</taxon>
        <taxon>Populus</taxon>
    </lineage>
</organism>
<proteinExistence type="predicted"/>
<comment type="caution">
    <text evidence="1">The sequence shown here is derived from an EMBL/GenBank/DDBJ whole genome shotgun (WGS) entry which is preliminary data.</text>
</comment>
<accession>A0AAD6QPW5</accession>
<protein>
    <submittedName>
        <fullName evidence="1">Uncharacterized protein</fullName>
    </submittedName>
</protein>
<dbReference type="Proteomes" id="UP001164929">
    <property type="component" value="Chromosome 6"/>
</dbReference>
<gene>
    <name evidence="1" type="ORF">NC653_017272</name>
</gene>
<sequence>MNMNRYHRGYLNQKHNSNLIQAEEARALLVKPLNADGSAEIEKVQKLEKDDCELIERKIENLSRKEAAFCEMRCTGGRVNRLG</sequence>